<protein>
    <recommendedName>
        <fullName evidence="4">RNA-binding protein containing Zn ribbon</fullName>
    </recommendedName>
</protein>
<feature type="compositionally biased region" description="Basic and acidic residues" evidence="1">
    <location>
        <begin position="9"/>
        <end position="24"/>
    </location>
</feature>
<dbReference type="AlphaFoldDB" id="A0A1I7MRM4"/>
<organism evidence="2 3">
    <name type="scientific">Micrococcus terreus</name>
    <dbReference type="NCBI Taxonomy" id="574650"/>
    <lineage>
        <taxon>Bacteria</taxon>
        <taxon>Bacillati</taxon>
        <taxon>Actinomycetota</taxon>
        <taxon>Actinomycetes</taxon>
        <taxon>Micrococcales</taxon>
        <taxon>Micrococcaceae</taxon>
        <taxon>Micrococcus</taxon>
    </lineage>
</organism>
<feature type="region of interest" description="Disordered" evidence="1">
    <location>
        <begin position="1"/>
        <end position="96"/>
    </location>
</feature>
<gene>
    <name evidence="2" type="ORF">SAMN04487966_11190</name>
</gene>
<evidence type="ECO:0008006" key="4">
    <source>
        <dbReference type="Google" id="ProtNLM"/>
    </source>
</evidence>
<dbReference type="Proteomes" id="UP000198881">
    <property type="component" value="Unassembled WGS sequence"/>
</dbReference>
<evidence type="ECO:0000313" key="3">
    <source>
        <dbReference type="Proteomes" id="UP000198881"/>
    </source>
</evidence>
<dbReference type="Pfam" id="PF05258">
    <property type="entry name" value="DciA"/>
    <property type="match status" value="1"/>
</dbReference>
<dbReference type="PANTHER" id="PTHR36456">
    <property type="entry name" value="UPF0232 PROTEIN SCO3875"/>
    <property type="match status" value="1"/>
</dbReference>
<evidence type="ECO:0000313" key="2">
    <source>
        <dbReference type="EMBL" id="SFV24551.1"/>
    </source>
</evidence>
<reference evidence="2 3" key="1">
    <citation type="submission" date="2016-10" db="EMBL/GenBank/DDBJ databases">
        <authorList>
            <person name="de Groot N.N."/>
        </authorList>
    </citation>
    <scope>NUCLEOTIDE SEQUENCE [LARGE SCALE GENOMIC DNA]</scope>
    <source>
        <strain evidence="2 3">CGMCC 1.7054</strain>
    </source>
</reference>
<dbReference type="InterPro" id="IPR007922">
    <property type="entry name" value="DciA-like"/>
</dbReference>
<evidence type="ECO:0000256" key="1">
    <source>
        <dbReference type="SAM" id="MobiDB-lite"/>
    </source>
</evidence>
<feature type="region of interest" description="Disordered" evidence="1">
    <location>
        <begin position="197"/>
        <end position="217"/>
    </location>
</feature>
<feature type="compositionally biased region" description="Low complexity" evidence="1">
    <location>
        <begin position="59"/>
        <end position="68"/>
    </location>
</feature>
<keyword evidence="3" id="KW-1185">Reference proteome</keyword>
<dbReference type="EMBL" id="FPCG01000011">
    <property type="protein sequence ID" value="SFV24551.1"/>
    <property type="molecule type" value="Genomic_DNA"/>
</dbReference>
<dbReference type="PANTHER" id="PTHR36456:SF1">
    <property type="entry name" value="UPF0232 PROTEIN SCO3875"/>
    <property type="match status" value="1"/>
</dbReference>
<sequence length="217" mass="22986">MSSAPQRGRRTETGPADDRDRPADPADTAEDVQPDAALVALNRVRQAAVSRGEVRQRPGRGLLPGTGRSAARDGEGGTGRAGAGTARGRRRGGTAWLGDARDPRMLGDVFGNLVADRGWSSPVAVGSVLSRWSELVGADIALHCRPESFENTVVVVRCDSTAWATQLKLLTPVLLGRFEEALGPGIVTRLQIHGPAAPSWRKGPRVVKGRGPRDTYG</sequence>
<accession>A0A1I7MRM4</accession>
<name>A0A1I7MRM4_9MICC</name>
<dbReference type="STRING" id="574650.SAMN04487966_11190"/>
<proteinExistence type="predicted"/>